<feature type="compositionally biased region" description="Polar residues" evidence="1">
    <location>
        <begin position="97"/>
        <end position="106"/>
    </location>
</feature>
<dbReference type="VEuPathDB" id="PlasmoDB:C922_04669"/>
<dbReference type="GeneID" id="20039943"/>
<dbReference type="Proteomes" id="UP000030640">
    <property type="component" value="Unassembled WGS sequence"/>
</dbReference>
<evidence type="ECO:0000256" key="1">
    <source>
        <dbReference type="SAM" id="MobiDB-lite"/>
    </source>
</evidence>
<reference evidence="2 3" key="1">
    <citation type="submission" date="2013-02" db="EMBL/GenBank/DDBJ databases">
        <title>The Genome Sequence of Plasmodium inui San Antonio 1.</title>
        <authorList>
            <consortium name="The Broad Institute Genome Sequencing Platform"/>
            <consortium name="The Broad Institute Genome Sequencing Center for Infectious Disease"/>
            <person name="Neafsey D."/>
            <person name="Cheeseman I."/>
            <person name="Volkman S."/>
            <person name="Adams J."/>
            <person name="Walker B."/>
            <person name="Young S.K."/>
            <person name="Zeng Q."/>
            <person name="Gargeya S."/>
            <person name="Fitzgerald M."/>
            <person name="Haas B."/>
            <person name="Abouelleil A."/>
            <person name="Alvarado L."/>
            <person name="Arachchi H.M."/>
            <person name="Berlin A.M."/>
            <person name="Chapman S.B."/>
            <person name="Dewar J."/>
            <person name="Goldberg J."/>
            <person name="Griggs A."/>
            <person name="Gujja S."/>
            <person name="Hansen M."/>
            <person name="Howarth C."/>
            <person name="Imamovic A."/>
            <person name="Larimer J."/>
            <person name="McCowan C."/>
            <person name="Murphy C."/>
            <person name="Neiman D."/>
            <person name="Pearson M."/>
            <person name="Priest M."/>
            <person name="Roberts A."/>
            <person name="Saif S."/>
            <person name="Shea T."/>
            <person name="Sisk P."/>
            <person name="Sykes S."/>
            <person name="Wortman J."/>
            <person name="Nusbaum C."/>
            <person name="Birren B."/>
        </authorList>
    </citation>
    <scope>NUCLEOTIDE SEQUENCE [LARGE SCALE GENOMIC DNA]</scope>
    <source>
        <strain evidence="2 3">San Antonio 1</strain>
    </source>
</reference>
<feature type="region of interest" description="Disordered" evidence="1">
    <location>
        <begin position="155"/>
        <end position="187"/>
    </location>
</feature>
<name>W6ZVX5_9APIC</name>
<feature type="compositionally biased region" description="Basic and acidic residues" evidence="1">
    <location>
        <begin position="297"/>
        <end position="314"/>
    </location>
</feature>
<keyword evidence="3" id="KW-1185">Reference proteome</keyword>
<gene>
    <name evidence="2" type="ORF">C922_04669</name>
</gene>
<feature type="compositionally biased region" description="Low complexity" evidence="1">
    <location>
        <begin position="382"/>
        <end position="396"/>
    </location>
</feature>
<sequence>MAPPTFMTQRKYIQLISLAKKLDACKNELLRYRRGENSAPAATVPSTPIAAGGVDHIGLLIAGQNNPTNMETRLPKRQRNMRGGKRNSLKSVASEPTLRTSRSIVTPQMGRKKRHSDPTPLTKAFPREKTQNQQKIRNKGELPRGKLAKGKALGQYKPKKKKKKKLQNTTQIFPHPKGTQKSRKKKKTFCTLPKIEDSRRITSVARCSKKCVLHKQEEETEYTFRSPHSGDDQMVPVQVQAKLDVMPLVHTSQMMERHSVIASILSNSPGKKSIPLSKQRRKQQLTKPSKSAETAGEEAHHGNTTNKRQDESAPRKGAPLSKGADISRRKLTSLSRCTPQSAKHTRPQLGPSRGSLQRGISPKRPRSTVGKTVTGTQSTTKRALPSRPSLRASPLRSVRRKRQNITRNTAPKRRLLCAPATQHPCHDHQDGEKQRANRKTVKEFIRALNRSSVIICTEGHRTRPKRGRRRCFPTGV</sequence>
<dbReference type="EMBL" id="KI965486">
    <property type="protein sequence ID" value="EUD64937.1"/>
    <property type="molecule type" value="Genomic_DNA"/>
</dbReference>
<feature type="compositionally biased region" description="Polar residues" evidence="1">
    <location>
        <begin position="369"/>
        <end position="381"/>
    </location>
</feature>
<feature type="compositionally biased region" description="Polar residues" evidence="1">
    <location>
        <begin position="332"/>
        <end position="342"/>
    </location>
</feature>
<feature type="compositionally biased region" description="Basic residues" evidence="1">
    <location>
        <begin position="157"/>
        <end position="166"/>
    </location>
</feature>
<proteinExistence type="predicted"/>
<evidence type="ECO:0000313" key="2">
    <source>
        <dbReference type="EMBL" id="EUD64937.1"/>
    </source>
</evidence>
<feature type="region of interest" description="Disordered" evidence="1">
    <location>
        <begin position="264"/>
        <end position="412"/>
    </location>
</feature>
<dbReference type="OrthoDB" id="385216at2759"/>
<dbReference type="AlphaFoldDB" id="W6ZVX5"/>
<accession>W6ZVX5</accession>
<feature type="compositionally biased region" description="Basic residues" evidence="1">
    <location>
        <begin position="397"/>
        <end position="412"/>
    </location>
</feature>
<dbReference type="RefSeq" id="XP_008818470.1">
    <property type="nucleotide sequence ID" value="XM_008820248.1"/>
</dbReference>
<protein>
    <submittedName>
        <fullName evidence="2">Uncharacterized protein</fullName>
    </submittedName>
</protein>
<organism evidence="2 3">
    <name type="scientific">Plasmodium inui San Antonio 1</name>
    <dbReference type="NCBI Taxonomy" id="1237626"/>
    <lineage>
        <taxon>Eukaryota</taxon>
        <taxon>Sar</taxon>
        <taxon>Alveolata</taxon>
        <taxon>Apicomplexa</taxon>
        <taxon>Aconoidasida</taxon>
        <taxon>Haemosporida</taxon>
        <taxon>Plasmodiidae</taxon>
        <taxon>Plasmodium</taxon>
        <taxon>Plasmodium (Plasmodium)</taxon>
    </lineage>
</organism>
<evidence type="ECO:0000313" key="3">
    <source>
        <dbReference type="Proteomes" id="UP000030640"/>
    </source>
</evidence>
<feature type="region of interest" description="Disordered" evidence="1">
    <location>
        <begin position="78"/>
        <end position="139"/>
    </location>
</feature>
<feature type="compositionally biased region" description="Basic residues" evidence="1">
    <location>
        <begin position="78"/>
        <end position="88"/>
    </location>
</feature>
<feature type="compositionally biased region" description="Basic residues" evidence="1">
    <location>
        <begin position="178"/>
        <end position="187"/>
    </location>
</feature>